<feature type="domain" description="Agd3 C-terminal" evidence="3">
    <location>
        <begin position="504"/>
        <end position="573"/>
    </location>
</feature>
<sequence length="575" mass="62148">MVRLDVYPSSDSGTTTAIPGAGCCDAGVDQLVSISNSTAFPTAGYVVGATISSAGLWHYPATITDPSTTWEVAQFGPADSFTSTTTAAVINQFGKRQQMVWFTSFATDWSTTSTYLQHSYIHWVTRGLFTGRRRIFLGTQVDDMHLPTALYSPAGSLFRIRPSDLDAHVSWMQDLNTRLPPGSAYFVEVGHNGNGDIIAAVNTTTGDNECNPDNPIYFDDGSATTLEFQKPLGSGTDVWPTSPAAYSWSLACAASDSVAAWFQVPANRDAFAHVSHTFAHRSLNNATYSDTNKEIFFNKQWMSAVGITSASKFSSNGLIPPAITGLHNGDAIKAFMDNGITSVVGDNTRPLLRNQVNEFWPVISTVAGNGYDGLLIIPRWATTIFFNCDLPACTTAEWVNTSGGKGNFSDLMVNSKDVNTRHLLGLHHDPFMFHQANLRQADVDAYTVGSKTGKMSMLQIWVETMTQEMSRLTTWPIISITHDNFAKEFSNRMARDKCAPSMKYTLSADASSIVSVDVGASGNSCSVPLPLTIPGDATTTASGTTSEKVGRDPYVKWSTLSGSAVTWKLTSPIAL</sequence>
<feature type="domain" description="Agd3 CBM87" evidence="2">
    <location>
        <begin position="1"/>
        <end position="123"/>
    </location>
</feature>
<dbReference type="PANTHER" id="PTHR31002">
    <property type="entry name" value="SERIPAUPERIN"/>
    <property type="match status" value="1"/>
</dbReference>
<dbReference type="Proteomes" id="UP000490939">
    <property type="component" value="Unassembled WGS sequence"/>
</dbReference>
<dbReference type="InterPro" id="IPR050788">
    <property type="entry name" value="Yeast_SRP1/TIP1_CWP"/>
</dbReference>
<name>A0A8H3ZAZ6_VENIN</name>
<dbReference type="InterPro" id="IPR056825">
    <property type="entry name" value="Agd3_C"/>
</dbReference>
<dbReference type="InterPro" id="IPR056826">
    <property type="entry name" value="Agd3_CE"/>
</dbReference>
<dbReference type="InterPro" id="IPR056827">
    <property type="entry name" value="CBM87_Agd3"/>
</dbReference>
<comment type="caution">
    <text evidence="4">The sequence shown here is derived from an EMBL/GenBank/DDBJ whole genome shotgun (WGS) entry which is preliminary data.</text>
</comment>
<evidence type="ECO:0000259" key="3">
    <source>
        <dbReference type="Pfam" id="PF25117"/>
    </source>
</evidence>
<proteinExistence type="predicted"/>
<evidence type="ECO:0000313" key="5">
    <source>
        <dbReference type="Proteomes" id="UP000490939"/>
    </source>
</evidence>
<dbReference type="Pfam" id="PF25117">
    <property type="entry name" value="Agd3_C"/>
    <property type="match status" value="1"/>
</dbReference>
<dbReference type="Pfam" id="PF25116">
    <property type="entry name" value="CBM87_Agd3"/>
    <property type="match status" value="1"/>
</dbReference>
<organism evidence="4 5">
    <name type="scientific">Venturia inaequalis</name>
    <name type="common">Apple scab fungus</name>
    <dbReference type="NCBI Taxonomy" id="5025"/>
    <lineage>
        <taxon>Eukaryota</taxon>
        <taxon>Fungi</taxon>
        <taxon>Dikarya</taxon>
        <taxon>Ascomycota</taxon>
        <taxon>Pezizomycotina</taxon>
        <taxon>Dothideomycetes</taxon>
        <taxon>Pleosporomycetidae</taxon>
        <taxon>Venturiales</taxon>
        <taxon>Venturiaceae</taxon>
        <taxon>Venturia</taxon>
    </lineage>
</organism>
<dbReference type="PANTHER" id="PTHR31002:SF34">
    <property type="entry name" value="CELL WALL PROTEIN CWP1-RELATED"/>
    <property type="match status" value="1"/>
</dbReference>
<evidence type="ECO:0008006" key="6">
    <source>
        <dbReference type="Google" id="ProtNLM"/>
    </source>
</evidence>
<keyword evidence="5" id="KW-1185">Reference proteome</keyword>
<dbReference type="AlphaFoldDB" id="A0A8H3ZAZ6"/>
<dbReference type="Pfam" id="PF25115">
    <property type="entry name" value="Agd3_CE"/>
    <property type="match status" value="1"/>
</dbReference>
<evidence type="ECO:0000259" key="2">
    <source>
        <dbReference type="Pfam" id="PF25116"/>
    </source>
</evidence>
<feature type="domain" description="Agd3 deacetylase" evidence="1">
    <location>
        <begin position="137"/>
        <end position="502"/>
    </location>
</feature>
<gene>
    <name evidence="4" type="ORF">EG327_007599</name>
</gene>
<evidence type="ECO:0000259" key="1">
    <source>
        <dbReference type="Pfam" id="PF25115"/>
    </source>
</evidence>
<evidence type="ECO:0000313" key="4">
    <source>
        <dbReference type="EMBL" id="KAE9992830.1"/>
    </source>
</evidence>
<dbReference type="EMBL" id="WNWR01000046">
    <property type="protein sequence ID" value="KAE9992830.1"/>
    <property type="molecule type" value="Genomic_DNA"/>
</dbReference>
<protein>
    <recommendedName>
        <fullName evidence="6">Extracellular serine-rich protein</fullName>
    </recommendedName>
</protein>
<accession>A0A8H3ZAZ6</accession>
<reference evidence="4 5" key="1">
    <citation type="submission" date="2019-07" db="EMBL/GenBank/DDBJ databases">
        <title>Venturia inaequalis Genome Resource.</title>
        <authorList>
            <person name="Lichtner F.J."/>
        </authorList>
    </citation>
    <scope>NUCLEOTIDE SEQUENCE [LARGE SCALE GENOMIC DNA]</scope>
    <source>
        <strain evidence="4 5">DMI_063113</strain>
    </source>
</reference>